<dbReference type="InterPro" id="IPR015947">
    <property type="entry name" value="PUA-like_sf"/>
</dbReference>
<dbReference type="InterPro" id="IPR007374">
    <property type="entry name" value="ASCH_domain"/>
</dbReference>
<organism evidence="2">
    <name type="scientific">Ralstonia solanacearum</name>
    <name type="common">Pseudomonas solanacearum</name>
    <dbReference type="NCBI Taxonomy" id="305"/>
    <lineage>
        <taxon>Bacteria</taxon>
        <taxon>Pseudomonadati</taxon>
        <taxon>Pseudomonadota</taxon>
        <taxon>Betaproteobacteria</taxon>
        <taxon>Burkholderiales</taxon>
        <taxon>Burkholderiaceae</taxon>
        <taxon>Ralstonia</taxon>
        <taxon>Ralstonia solanacearum species complex</taxon>
    </lineage>
</organism>
<protein>
    <recommendedName>
        <fullName evidence="1">ASCH domain-containing protein</fullName>
    </recommendedName>
</protein>
<proteinExistence type="predicted"/>
<evidence type="ECO:0000313" key="2">
    <source>
        <dbReference type="EMBL" id="CUV45029.1"/>
    </source>
</evidence>
<accession>A0A0S4WEE9</accession>
<name>A0A0S4WEE9_RALSL</name>
<dbReference type="EMBL" id="LN899827">
    <property type="protein sequence ID" value="CUV45029.1"/>
    <property type="molecule type" value="Genomic_DNA"/>
</dbReference>
<feature type="domain" description="ASCH" evidence="1">
    <location>
        <begin position="18"/>
        <end position="72"/>
    </location>
</feature>
<evidence type="ECO:0000259" key="1">
    <source>
        <dbReference type="Pfam" id="PF04266"/>
    </source>
</evidence>
<dbReference type="AlphaFoldDB" id="A0A0S4WEE9"/>
<sequence>MSLFQGSSPQPCGRAVLLSIKPKYADLILSGSKRVEFRRSWAAEGVGMIVLYSSAPVQKIVGMVEVAEVVVASPTALWKTCADMGGGLTRHELRTYFAGKSKGVAVLLGRVFSPPKSLAPSDVIDNFVPPQSFRYLDASEYAKLEKKVIGRKGKK</sequence>
<dbReference type="Pfam" id="PF04266">
    <property type="entry name" value="ASCH"/>
    <property type="match status" value="1"/>
</dbReference>
<gene>
    <name evidence="2" type="ORF">TO10_v1_240016</name>
</gene>
<dbReference type="Gene3D" id="2.30.130.30">
    <property type="entry name" value="Hypothetical protein"/>
    <property type="match status" value="1"/>
</dbReference>
<reference evidence="2" key="1">
    <citation type="submission" date="2015-10" db="EMBL/GenBank/DDBJ databases">
        <authorList>
            <person name="Gilbert D.G."/>
        </authorList>
    </citation>
    <scope>NUCLEOTIDE SEQUENCE</scope>
    <source>
        <strain evidence="2">Phyl III-seqv23</strain>
    </source>
</reference>
<dbReference type="SUPFAM" id="SSF88697">
    <property type="entry name" value="PUA domain-like"/>
    <property type="match status" value="1"/>
</dbReference>